<reference evidence="6 7" key="1">
    <citation type="journal article" date="2010" name="Nature">
        <title>Genome sequencing and analysis of the model grass Brachypodium distachyon.</title>
        <authorList>
            <consortium name="International Brachypodium Initiative"/>
        </authorList>
    </citation>
    <scope>NUCLEOTIDE SEQUENCE [LARGE SCALE GENOMIC DNA]</scope>
    <source>
        <strain evidence="6">Bd21</strain>
        <strain evidence="7">cv. Bd21</strain>
    </source>
</reference>
<feature type="coiled-coil region" evidence="4">
    <location>
        <begin position="161"/>
        <end position="196"/>
    </location>
</feature>
<dbReference type="InterPro" id="IPR036163">
    <property type="entry name" value="HMA_dom_sf"/>
</dbReference>
<dbReference type="GeneID" id="100829987"/>
<evidence type="ECO:0000256" key="1">
    <source>
        <dbReference type="ARBA" id="ARBA00022723"/>
    </source>
</evidence>
<dbReference type="PANTHER" id="PTHR46195:SF12">
    <property type="entry name" value="HEAVY METAL-ASSOCIATED ISOPRENYLATED PLANT PROTEIN 4"/>
    <property type="match status" value="1"/>
</dbReference>
<sequence>MGGETKVEIFEEKTAVYKVHVHCGQCARDIETQFTEFHGVQEVKLDAGSGKVTVRGVGFDVEKLRVKVSNGCRKHVEYIPPREDIITEIKTKEEELTIITVKVHLHCPDCAVRVREILLEHKHIYAAKTDFGKNQCVVEGVIEETKLTEYIYQRTRKQCTIVKVEKKIRIVEVKKKKKEEEVVKVAEQVAEAVEEAVKEVVAPYFIPCTHPHFVDYSHPRRRGGCSPCGGGYGGYGGGYGDGFGGGGCGGGGGYGSYTHSELRGYQDTSFLHCSHPVEFLSYEDPNACSVM</sequence>
<keyword evidence="8" id="KW-1185">Reference proteome</keyword>
<dbReference type="PROSITE" id="PS50846">
    <property type="entry name" value="HMA_2"/>
    <property type="match status" value="2"/>
</dbReference>
<dbReference type="RefSeq" id="XP_014751285.1">
    <property type="nucleotide sequence ID" value="XM_014895799.2"/>
</dbReference>
<dbReference type="STRING" id="15368.I1J154"/>
<dbReference type="SUPFAM" id="SSF55008">
    <property type="entry name" value="HMA, heavy metal-associated domain"/>
    <property type="match status" value="2"/>
</dbReference>
<gene>
    <name evidence="7" type="primary">LOC100829987</name>
    <name evidence="6" type="ORF">BRADI_5g19910v3</name>
</gene>
<dbReference type="PANTHER" id="PTHR46195">
    <property type="entry name" value="HEAVY METAL-ASSOCIATED ISOPRENYLATED PLANT PROTEIN 7"/>
    <property type="match status" value="1"/>
</dbReference>
<keyword evidence="1" id="KW-0479">Metal-binding</keyword>
<dbReference type="OMA" id="LHCPQCA"/>
<feature type="domain" description="HMA" evidence="5">
    <location>
        <begin position="96"/>
        <end position="160"/>
    </location>
</feature>
<evidence type="ECO:0000313" key="7">
    <source>
        <dbReference type="EnsemblPlants" id="KQJ84294"/>
    </source>
</evidence>
<dbReference type="Pfam" id="PF00403">
    <property type="entry name" value="HMA"/>
    <property type="match status" value="2"/>
</dbReference>
<keyword evidence="2" id="KW-0449">Lipoprotein</keyword>
<dbReference type="OrthoDB" id="688249at2759"/>
<feature type="domain" description="HMA" evidence="5">
    <location>
        <begin position="12"/>
        <end position="77"/>
    </location>
</feature>
<dbReference type="Gene3D" id="3.30.70.100">
    <property type="match status" value="2"/>
</dbReference>
<evidence type="ECO:0000256" key="3">
    <source>
        <dbReference type="ARBA" id="ARBA00024045"/>
    </source>
</evidence>
<dbReference type="InterPro" id="IPR006121">
    <property type="entry name" value="HMA_dom"/>
</dbReference>
<comment type="similarity">
    <text evidence="3">Belongs to the HIPP family.</text>
</comment>
<keyword evidence="2" id="KW-0636">Prenylation</keyword>
<protein>
    <recommendedName>
        <fullName evidence="5">HMA domain-containing protein</fullName>
    </recommendedName>
</protein>
<dbReference type="EMBL" id="CM000884">
    <property type="protein sequence ID" value="KQJ84294.1"/>
    <property type="molecule type" value="Genomic_DNA"/>
</dbReference>
<evidence type="ECO:0000313" key="8">
    <source>
        <dbReference type="Proteomes" id="UP000008810"/>
    </source>
</evidence>
<evidence type="ECO:0000313" key="6">
    <source>
        <dbReference type="EMBL" id="KQJ84294.1"/>
    </source>
</evidence>
<evidence type="ECO:0000259" key="5">
    <source>
        <dbReference type="PROSITE" id="PS50846"/>
    </source>
</evidence>
<dbReference type="InterPro" id="IPR044577">
    <property type="entry name" value="HIPP4/7/8/17/18/19"/>
</dbReference>
<reference evidence="7" key="3">
    <citation type="submission" date="2018-08" db="UniProtKB">
        <authorList>
            <consortium name="EnsemblPlants"/>
        </authorList>
    </citation>
    <scope>IDENTIFICATION</scope>
    <source>
        <strain evidence="7">cv. Bd21</strain>
    </source>
</reference>
<dbReference type="Gramene" id="KQJ84294">
    <property type="protein sequence ID" value="KQJ84294"/>
    <property type="gene ID" value="BRADI_5g19910v3"/>
</dbReference>
<dbReference type="AlphaFoldDB" id="I1J154"/>
<dbReference type="eggNOG" id="KOG1603">
    <property type="taxonomic scope" value="Eukaryota"/>
</dbReference>
<dbReference type="CDD" id="cd00371">
    <property type="entry name" value="HMA"/>
    <property type="match status" value="1"/>
</dbReference>
<dbReference type="Proteomes" id="UP000008810">
    <property type="component" value="Chromosome 5"/>
</dbReference>
<dbReference type="GO" id="GO:0046872">
    <property type="term" value="F:metal ion binding"/>
    <property type="evidence" value="ECO:0007669"/>
    <property type="project" value="UniProtKB-KW"/>
</dbReference>
<accession>I1J154</accession>
<organism evidence="6">
    <name type="scientific">Brachypodium distachyon</name>
    <name type="common">Purple false brome</name>
    <name type="synonym">Trachynia distachya</name>
    <dbReference type="NCBI Taxonomy" id="15368"/>
    <lineage>
        <taxon>Eukaryota</taxon>
        <taxon>Viridiplantae</taxon>
        <taxon>Streptophyta</taxon>
        <taxon>Embryophyta</taxon>
        <taxon>Tracheophyta</taxon>
        <taxon>Spermatophyta</taxon>
        <taxon>Magnoliopsida</taxon>
        <taxon>Liliopsida</taxon>
        <taxon>Poales</taxon>
        <taxon>Poaceae</taxon>
        <taxon>BOP clade</taxon>
        <taxon>Pooideae</taxon>
        <taxon>Stipodae</taxon>
        <taxon>Brachypodieae</taxon>
        <taxon>Brachypodium</taxon>
    </lineage>
</organism>
<name>I1J154_BRADI</name>
<reference evidence="6" key="2">
    <citation type="submission" date="2017-06" db="EMBL/GenBank/DDBJ databases">
        <title>WGS assembly of Brachypodium distachyon.</title>
        <authorList>
            <consortium name="The International Brachypodium Initiative"/>
            <person name="Lucas S."/>
            <person name="Harmon-Smith M."/>
            <person name="Lail K."/>
            <person name="Tice H."/>
            <person name="Grimwood J."/>
            <person name="Bruce D."/>
            <person name="Barry K."/>
            <person name="Shu S."/>
            <person name="Lindquist E."/>
            <person name="Wang M."/>
            <person name="Pitluck S."/>
            <person name="Vogel J.P."/>
            <person name="Garvin D.F."/>
            <person name="Mockler T.C."/>
            <person name="Schmutz J."/>
            <person name="Rokhsar D."/>
            <person name="Bevan M.W."/>
        </authorList>
    </citation>
    <scope>NUCLEOTIDE SEQUENCE</scope>
    <source>
        <strain evidence="6">Bd21</strain>
    </source>
</reference>
<dbReference type="KEGG" id="bdi:100829987"/>
<dbReference type="EnsemblPlants" id="KQJ84294">
    <property type="protein sequence ID" value="KQJ84294"/>
    <property type="gene ID" value="BRADI_5g19910v3"/>
</dbReference>
<dbReference type="HOGENOM" id="CLU_039886_3_1_1"/>
<evidence type="ECO:0000256" key="2">
    <source>
        <dbReference type="ARBA" id="ARBA00023289"/>
    </source>
</evidence>
<proteinExistence type="inferred from homology"/>
<keyword evidence="4" id="KW-0175">Coiled coil</keyword>
<evidence type="ECO:0000256" key="4">
    <source>
        <dbReference type="SAM" id="Coils"/>
    </source>
</evidence>